<sequence>MSSSEITPAALSFYDKMNEKALKMQKEADDYARREDRKSRGLGMRFNAAALGKSLDEAAPWGLKNGGRHKSRRHRRTRKSRKHKKCRKSRRRH</sequence>
<reference evidence="2" key="1">
    <citation type="journal article" date="2020" name="Nature">
        <title>Giant virus diversity and host interactions through global metagenomics.</title>
        <authorList>
            <person name="Schulz F."/>
            <person name="Roux S."/>
            <person name="Paez-Espino D."/>
            <person name="Jungbluth S."/>
            <person name="Walsh D.A."/>
            <person name="Denef V.J."/>
            <person name="McMahon K.D."/>
            <person name="Konstantinidis K.T."/>
            <person name="Eloe-Fadrosh E.A."/>
            <person name="Kyrpides N.C."/>
            <person name="Woyke T."/>
        </authorList>
    </citation>
    <scope>NUCLEOTIDE SEQUENCE</scope>
    <source>
        <strain evidence="2">GVMAG-M-3300023174-130</strain>
    </source>
</reference>
<protein>
    <submittedName>
        <fullName evidence="2">Uncharacterized protein</fullName>
    </submittedName>
</protein>
<proteinExistence type="predicted"/>
<evidence type="ECO:0000256" key="1">
    <source>
        <dbReference type="SAM" id="MobiDB-lite"/>
    </source>
</evidence>
<name>A0A6C0D916_9ZZZZ</name>
<evidence type="ECO:0000313" key="2">
    <source>
        <dbReference type="EMBL" id="QHT12943.1"/>
    </source>
</evidence>
<accession>A0A6C0D916</accession>
<organism evidence="2">
    <name type="scientific">viral metagenome</name>
    <dbReference type="NCBI Taxonomy" id="1070528"/>
    <lineage>
        <taxon>unclassified sequences</taxon>
        <taxon>metagenomes</taxon>
        <taxon>organismal metagenomes</taxon>
    </lineage>
</organism>
<dbReference type="AlphaFoldDB" id="A0A6C0D916"/>
<feature type="compositionally biased region" description="Basic residues" evidence="1">
    <location>
        <begin position="66"/>
        <end position="93"/>
    </location>
</feature>
<feature type="region of interest" description="Disordered" evidence="1">
    <location>
        <begin position="57"/>
        <end position="93"/>
    </location>
</feature>
<dbReference type="EMBL" id="MN739553">
    <property type="protein sequence ID" value="QHT12943.1"/>
    <property type="molecule type" value="Genomic_DNA"/>
</dbReference>